<organism evidence="2 3">
    <name type="scientific">Cryobacterium adonitolivorans</name>
    <dbReference type="NCBI Taxonomy" id="1259189"/>
    <lineage>
        <taxon>Bacteria</taxon>
        <taxon>Bacillati</taxon>
        <taxon>Actinomycetota</taxon>
        <taxon>Actinomycetes</taxon>
        <taxon>Micrococcales</taxon>
        <taxon>Microbacteriaceae</taxon>
        <taxon>Cryobacterium</taxon>
    </lineage>
</organism>
<sequence length="304" mass="31703">MSYIVTAATGQLGQLIVEALLARGTAPEDIVATGRNLDKLSHFADRGIRTATLDYSVPETVGAVVEAGDILMLVSGSEVGQRFVQHSNVIAAAKDAGVNRIVYTSATEATTSVLVLAPEHKATEEFLTSSGVPFTILRYNWYTENYFGDMETGRDTGEITASVGGGRVASASRKDYADAAAVALLDDSLAGQVFELSGDHAWTYEELAAAISDITGTNVSFRNLSPEQHSAALKGAGLDDGTAGFIVALDGNIRDGLLSGTGGDLARLTGKPTTPLVEGLTGALRQHRSSWISESVSASVPPKG</sequence>
<accession>A0A4R8W3L9</accession>
<dbReference type="InterPro" id="IPR036291">
    <property type="entry name" value="NAD(P)-bd_dom_sf"/>
</dbReference>
<evidence type="ECO:0000259" key="1">
    <source>
        <dbReference type="Pfam" id="PF13460"/>
    </source>
</evidence>
<proteinExistence type="predicted"/>
<dbReference type="Pfam" id="PF13460">
    <property type="entry name" value="NAD_binding_10"/>
    <property type="match status" value="1"/>
</dbReference>
<dbReference type="OrthoDB" id="5510591at2"/>
<dbReference type="EMBL" id="SOFL01000036">
    <property type="protein sequence ID" value="TFC01081.1"/>
    <property type="molecule type" value="Genomic_DNA"/>
</dbReference>
<dbReference type="Gene3D" id="3.90.25.10">
    <property type="entry name" value="UDP-galactose 4-epimerase, domain 1"/>
    <property type="match status" value="1"/>
</dbReference>
<dbReference type="InterPro" id="IPR016040">
    <property type="entry name" value="NAD(P)-bd_dom"/>
</dbReference>
<dbReference type="Proteomes" id="UP000297907">
    <property type="component" value="Unassembled WGS sequence"/>
</dbReference>
<comment type="caution">
    <text evidence="2">The sequence shown here is derived from an EMBL/GenBank/DDBJ whole genome shotgun (WGS) entry which is preliminary data.</text>
</comment>
<dbReference type="PANTHER" id="PTHR47129">
    <property type="entry name" value="QUINONE OXIDOREDUCTASE 2"/>
    <property type="match status" value="1"/>
</dbReference>
<dbReference type="AlphaFoldDB" id="A0A4R8W3L9"/>
<dbReference type="Gene3D" id="3.40.50.720">
    <property type="entry name" value="NAD(P)-binding Rossmann-like Domain"/>
    <property type="match status" value="1"/>
</dbReference>
<gene>
    <name evidence="2" type="ORF">E3O42_11480</name>
</gene>
<protein>
    <submittedName>
        <fullName evidence="2">NAD(P)-dependent oxidoreductase</fullName>
    </submittedName>
</protein>
<dbReference type="SUPFAM" id="SSF51735">
    <property type="entry name" value="NAD(P)-binding Rossmann-fold domains"/>
    <property type="match status" value="1"/>
</dbReference>
<name>A0A4R8W3L9_9MICO</name>
<dbReference type="PANTHER" id="PTHR47129:SF1">
    <property type="entry name" value="NMRA-LIKE DOMAIN-CONTAINING PROTEIN"/>
    <property type="match status" value="1"/>
</dbReference>
<dbReference type="RefSeq" id="WP_134454060.1">
    <property type="nucleotide sequence ID" value="NZ_SOFL01000036.1"/>
</dbReference>
<keyword evidence="3" id="KW-1185">Reference proteome</keyword>
<dbReference type="InterPro" id="IPR052718">
    <property type="entry name" value="NmrA-type_oxidoreductase"/>
</dbReference>
<evidence type="ECO:0000313" key="3">
    <source>
        <dbReference type="Proteomes" id="UP000297907"/>
    </source>
</evidence>
<evidence type="ECO:0000313" key="2">
    <source>
        <dbReference type="EMBL" id="TFC01081.1"/>
    </source>
</evidence>
<reference evidence="2 3" key="1">
    <citation type="submission" date="2019-03" db="EMBL/GenBank/DDBJ databases">
        <title>Genomics of glacier-inhabiting Cryobacterium strains.</title>
        <authorList>
            <person name="Liu Q."/>
            <person name="Xin Y.-H."/>
        </authorList>
    </citation>
    <scope>NUCLEOTIDE SEQUENCE [LARGE SCALE GENOMIC DNA]</scope>
    <source>
        <strain evidence="2 3">RHLS22-1</strain>
    </source>
</reference>
<feature type="domain" description="NAD(P)-binding" evidence="1">
    <location>
        <begin position="8"/>
        <end position="185"/>
    </location>
</feature>